<evidence type="ECO:0000313" key="9">
    <source>
        <dbReference type="Proteomes" id="UP000604765"/>
    </source>
</evidence>
<dbReference type="RefSeq" id="WP_203628694.1">
    <property type="nucleotide sequence ID" value="NZ_BNJR01000004.1"/>
</dbReference>
<dbReference type="SUPFAM" id="SSF63411">
    <property type="entry name" value="LuxS/MPP-like metallohydrolase"/>
    <property type="match status" value="2"/>
</dbReference>
<dbReference type="Pfam" id="PF05193">
    <property type="entry name" value="Peptidase_M16_C"/>
    <property type="match status" value="1"/>
</dbReference>
<dbReference type="NCBIfam" id="NF047421">
    <property type="entry name" value="YfmH_fam"/>
    <property type="match status" value="1"/>
</dbReference>
<dbReference type="Gene3D" id="3.30.830.10">
    <property type="entry name" value="Metalloenzyme, LuxS/M16 peptidase-like"/>
    <property type="match status" value="2"/>
</dbReference>
<dbReference type="InterPro" id="IPR011249">
    <property type="entry name" value="Metalloenz_LuxS/M16"/>
</dbReference>
<protein>
    <submittedName>
        <fullName evidence="8">Peptidase M16</fullName>
    </submittedName>
</protein>
<comment type="similarity">
    <text evidence="1">Belongs to the peptidase M16 family.</text>
</comment>
<evidence type="ECO:0000256" key="3">
    <source>
        <dbReference type="ARBA" id="ARBA00022801"/>
    </source>
</evidence>
<evidence type="ECO:0000256" key="4">
    <source>
        <dbReference type="ARBA" id="ARBA00022833"/>
    </source>
</evidence>
<evidence type="ECO:0000256" key="2">
    <source>
        <dbReference type="ARBA" id="ARBA00022670"/>
    </source>
</evidence>
<keyword evidence="4" id="KW-0862">Zinc</keyword>
<dbReference type="Proteomes" id="UP000604765">
    <property type="component" value="Unassembled WGS sequence"/>
</dbReference>
<dbReference type="InterPro" id="IPR011765">
    <property type="entry name" value="Pept_M16_N"/>
</dbReference>
<keyword evidence="9" id="KW-1185">Reference proteome</keyword>
<proteinExistence type="inferred from homology"/>
<dbReference type="InterPro" id="IPR050626">
    <property type="entry name" value="Peptidase_M16"/>
</dbReference>
<dbReference type="PANTHER" id="PTHR43690">
    <property type="entry name" value="NARDILYSIN"/>
    <property type="match status" value="1"/>
</dbReference>
<evidence type="ECO:0000259" key="6">
    <source>
        <dbReference type="Pfam" id="PF00675"/>
    </source>
</evidence>
<comment type="caution">
    <text evidence="8">The sequence shown here is derived from an EMBL/GenBank/DDBJ whole genome shotgun (WGS) entry which is preliminary data.</text>
</comment>
<keyword evidence="2" id="KW-0645">Protease</keyword>
<keyword evidence="5" id="KW-0482">Metalloprotease</keyword>
<evidence type="ECO:0000313" key="8">
    <source>
        <dbReference type="EMBL" id="GHP12609.1"/>
    </source>
</evidence>
<dbReference type="Pfam" id="PF00675">
    <property type="entry name" value="Peptidase_M16"/>
    <property type="match status" value="1"/>
</dbReference>
<feature type="domain" description="Peptidase M16 C-terminal" evidence="7">
    <location>
        <begin position="181"/>
        <end position="343"/>
    </location>
</feature>
<dbReference type="EMBL" id="BNJR01000004">
    <property type="protein sequence ID" value="GHP12609.1"/>
    <property type="molecule type" value="Genomic_DNA"/>
</dbReference>
<feature type="domain" description="Peptidase M16 N-terminal" evidence="6">
    <location>
        <begin position="61"/>
        <end position="172"/>
    </location>
</feature>
<evidence type="ECO:0000256" key="5">
    <source>
        <dbReference type="ARBA" id="ARBA00023049"/>
    </source>
</evidence>
<keyword evidence="3" id="KW-0378">Hydrolase</keyword>
<sequence>MQTINYPIYGEKLLVSQLNNGLMVYIQPKPGFNKTTAVLGVNYGSIDRSFQLGNQTIIQPAGIAHFLEHKMFDKKDYDVFELFNQTGAASNAYTSFTNTNYLFSTTEAFKENLMILLDFVQTPYFTAAKVEREKGIIDQEINMYQNNPDNQAYFKTVNALYPASPLSSDIAGTISTVNQIRLKDIELAYQTFYRPDNMSLFITGKVDPQETLDWISENQQAKSWGSQPSVSRQLDLSQDQPENRHFVNMTVSRPKTMIGIRGNDSVPTGRLGLKYEIALSLMFDLFFSENADEYDKLYHDEIIDDSFSWEFENERGFHFALLGGDTDHPDEFINRIRTIIEQIPEIVKRKSTDFALQKKEQLGNYIQMMDSQEAISSQFDGFLGSPLTIYDEVAILNELTFQDVVQITQSFLNKASFQEVIIGNTKSRG</sequence>
<accession>A0ABQ3VY59</accession>
<evidence type="ECO:0000259" key="7">
    <source>
        <dbReference type="Pfam" id="PF05193"/>
    </source>
</evidence>
<evidence type="ECO:0000256" key="1">
    <source>
        <dbReference type="ARBA" id="ARBA00007261"/>
    </source>
</evidence>
<name>A0ABQ3VY59_9LACO</name>
<dbReference type="PANTHER" id="PTHR43690:SF17">
    <property type="entry name" value="PROTEIN YHJJ"/>
    <property type="match status" value="1"/>
</dbReference>
<reference evidence="8 9" key="1">
    <citation type="journal article" date="2021" name="Int. J. Syst. Evol. Microbiol.">
        <title>Lentilactobacillus fungorum sp. nov., isolated from spent mushroom substrates.</title>
        <authorList>
            <person name="Tohno M."/>
            <person name="Tanizawa Y."/>
            <person name="Kojima Y."/>
            <person name="Sakamoto M."/>
            <person name="Ohkuma M."/>
            <person name="Kobayashi H."/>
        </authorList>
    </citation>
    <scope>NUCLEOTIDE SEQUENCE [LARGE SCALE GENOMIC DNA]</scope>
    <source>
        <strain evidence="8 9">YK48G</strain>
    </source>
</reference>
<dbReference type="InterPro" id="IPR007863">
    <property type="entry name" value="Peptidase_M16_C"/>
</dbReference>
<organism evidence="8 9">
    <name type="scientific">Lentilactobacillus fungorum</name>
    <dbReference type="NCBI Taxonomy" id="2201250"/>
    <lineage>
        <taxon>Bacteria</taxon>
        <taxon>Bacillati</taxon>
        <taxon>Bacillota</taxon>
        <taxon>Bacilli</taxon>
        <taxon>Lactobacillales</taxon>
        <taxon>Lactobacillaceae</taxon>
        <taxon>Lentilactobacillus</taxon>
    </lineage>
</organism>
<gene>
    <name evidence="8" type="ORF">YK48G_00340</name>
</gene>